<gene>
    <name evidence="1" type="ORF">HHUSO_G22681</name>
</gene>
<evidence type="ECO:0000313" key="2">
    <source>
        <dbReference type="Proteomes" id="UP001369086"/>
    </source>
</evidence>
<name>A0ABR0YUN5_HUSHU</name>
<dbReference type="Proteomes" id="UP001369086">
    <property type="component" value="Unassembled WGS sequence"/>
</dbReference>
<accession>A0ABR0YUN5</accession>
<reference evidence="1 2" key="1">
    <citation type="submission" date="2021-05" db="EMBL/GenBank/DDBJ databases">
        <authorList>
            <person name="Zahm M."/>
            <person name="Klopp C."/>
            <person name="Cabau C."/>
            <person name="Kuhl H."/>
            <person name="Suciu R."/>
            <person name="Ciorpac M."/>
            <person name="Holostenco D."/>
            <person name="Gessner J."/>
            <person name="Wuertz S."/>
            <person name="Hohne C."/>
            <person name="Stock M."/>
            <person name="Gislard M."/>
            <person name="Lluch J."/>
            <person name="Milhes M."/>
            <person name="Lampietro C."/>
            <person name="Lopez Roques C."/>
            <person name="Donnadieu C."/>
            <person name="Du K."/>
            <person name="Schartl M."/>
            <person name="Guiguen Y."/>
        </authorList>
    </citation>
    <scope>NUCLEOTIDE SEQUENCE [LARGE SCALE GENOMIC DNA]</scope>
    <source>
        <strain evidence="1">Hh-F2</strain>
        <tissue evidence="1">Blood</tissue>
    </source>
</reference>
<keyword evidence="2" id="KW-1185">Reference proteome</keyword>
<protein>
    <submittedName>
        <fullName evidence="1">Uncharacterized protein</fullName>
    </submittedName>
</protein>
<organism evidence="1 2">
    <name type="scientific">Huso huso</name>
    <name type="common">Beluga</name>
    <name type="synonym">Acipenser huso</name>
    <dbReference type="NCBI Taxonomy" id="61971"/>
    <lineage>
        <taxon>Eukaryota</taxon>
        <taxon>Metazoa</taxon>
        <taxon>Chordata</taxon>
        <taxon>Craniata</taxon>
        <taxon>Vertebrata</taxon>
        <taxon>Euteleostomi</taxon>
        <taxon>Actinopterygii</taxon>
        <taxon>Chondrostei</taxon>
        <taxon>Acipenseriformes</taxon>
        <taxon>Acipenseridae</taxon>
        <taxon>Huso</taxon>
    </lineage>
</organism>
<comment type="caution">
    <text evidence="1">The sequence shown here is derived from an EMBL/GenBank/DDBJ whole genome shotgun (WGS) entry which is preliminary data.</text>
</comment>
<proteinExistence type="predicted"/>
<sequence>MRPETVPLSAFLLPVLSAGITPLLYVRWCSQLAKASSVKTMHQLHRRESINPETGERLTKLRLGGGLS</sequence>
<evidence type="ECO:0000313" key="1">
    <source>
        <dbReference type="EMBL" id="KAK6476313.1"/>
    </source>
</evidence>
<dbReference type="EMBL" id="JAHFZB010000022">
    <property type="protein sequence ID" value="KAK6476313.1"/>
    <property type="molecule type" value="Genomic_DNA"/>
</dbReference>